<dbReference type="EMBL" id="GBXM01021546">
    <property type="protein sequence ID" value="JAH87031.1"/>
    <property type="molecule type" value="Transcribed_RNA"/>
</dbReference>
<sequence length="34" mass="3987">MELFFLKYRVQCEISSQTLAPPLVLQHPGHLSFR</sequence>
<protein>
    <submittedName>
        <fullName evidence="1">Uncharacterized protein</fullName>
    </submittedName>
</protein>
<organism evidence="1">
    <name type="scientific">Anguilla anguilla</name>
    <name type="common">European freshwater eel</name>
    <name type="synonym">Muraena anguilla</name>
    <dbReference type="NCBI Taxonomy" id="7936"/>
    <lineage>
        <taxon>Eukaryota</taxon>
        <taxon>Metazoa</taxon>
        <taxon>Chordata</taxon>
        <taxon>Craniata</taxon>
        <taxon>Vertebrata</taxon>
        <taxon>Euteleostomi</taxon>
        <taxon>Actinopterygii</taxon>
        <taxon>Neopterygii</taxon>
        <taxon>Teleostei</taxon>
        <taxon>Anguilliformes</taxon>
        <taxon>Anguillidae</taxon>
        <taxon>Anguilla</taxon>
    </lineage>
</organism>
<proteinExistence type="predicted"/>
<name>A0A0E9W9Q4_ANGAN</name>
<accession>A0A0E9W9Q4</accession>
<reference evidence="1" key="2">
    <citation type="journal article" date="2015" name="Fish Shellfish Immunol.">
        <title>Early steps in the European eel (Anguilla anguilla)-Vibrio vulnificus interaction in the gills: Role of the RtxA13 toxin.</title>
        <authorList>
            <person name="Callol A."/>
            <person name="Pajuelo D."/>
            <person name="Ebbesson L."/>
            <person name="Teles M."/>
            <person name="MacKenzie S."/>
            <person name="Amaro C."/>
        </authorList>
    </citation>
    <scope>NUCLEOTIDE SEQUENCE</scope>
</reference>
<dbReference type="AlphaFoldDB" id="A0A0E9W9Q4"/>
<evidence type="ECO:0000313" key="1">
    <source>
        <dbReference type="EMBL" id="JAH87031.1"/>
    </source>
</evidence>
<reference evidence="1" key="1">
    <citation type="submission" date="2014-11" db="EMBL/GenBank/DDBJ databases">
        <authorList>
            <person name="Amaro Gonzalez C."/>
        </authorList>
    </citation>
    <scope>NUCLEOTIDE SEQUENCE</scope>
</reference>